<keyword evidence="1" id="KW-0472">Membrane</keyword>
<evidence type="ECO:0000313" key="4">
    <source>
        <dbReference type="WBParaSite" id="PTRK_0001774300.1"/>
    </source>
</evidence>
<keyword evidence="1" id="KW-1133">Transmembrane helix</keyword>
<dbReference type="WBParaSite" id="PTRK_0001774300.1">
    <property type="protein sequence ID" value="PTRK_0001774300.1"/>
    <property type="gene ID" value="PTRK_0001774300"/>
</dbReference>
<proteinExistence type="predicted"/>
<protein>
    <submittedName>
        <fullName evidence="4">Fusion glycoprotein F0</fullName>
    </submittedName>
</protein>
<keyword evidence="3" id="KW-1185">Reference proteome</keyword>
<evidence type="ECO:0000256" key="2">
    <source>
        <dbReference type="SAM" id="SignalP"/>
    </source>
</evidence>
<sequence length="129" mass="14823">MFLIHSILALSIIFYQVHGSCNVYSNYYMLGKWTRNSLQNLACKYANDSCVYISLNVPALAIGTFTGCSSDVGAILTSIVNKRIDVRKNFDKFFNNNIHLIDMELFCNVRFLIISFFLLIYQIESNKKK</sequence>
<keyword evidence="1" id="KW-0812">Transmembrane</keyword>
<evidence type="ECO:0000313" key="3">
    <source>
        <dbReference type="Proteomes" id="UP000038045"/>
    </source>
</evidence>
<organism evidence="3 4">
    <name type="scientific">Parastrongyloides trichosuri</name>
    <name type="common">Possum-specific nematode worm</name>
    <dbReference type="NCBI Taxonomy" id="131310"/>
    <lineage>
        <taxon>Eukaryota</taxon>
        <taxon>Metazoa</taxon>
        <taxon>Ecdysozoa</taxon>
        <taxon>Nematoda</taxon>
        <taxon>Chromadorea</taxon>
        <taxon>Rhabditida</taxon>
        <taxon>Tylenchina</taxon>
        <taxon>Panagrolaimomorpha</taxon>
        <taxon>Strongyloidoidea</taxon>
        <taxon>Strongyloididae</taxon>
        <taxon>Parastrongyloides</taxon>
    </lineage>
</organism>
<accession>A0A0N5A6U7</accession>
<feature type="chain" id="PRO_5005892983" evidence="2">
    <location>
        <begin position="20"/>
        <end position="129"/>
    </location>
</feature>
<evidence type="ECO:0000256" key="1">
    <source>
        <dbReference type="SAM" id="Phobius"/>
    </source>
</evidence>
<feature type="transmembrane region" description="Helical" evidence="1">
    <location>
        <begin position="98"/>
        <end position="121"/>
    </location>
</feature>
<keyword evidence="2" id="KW-0732">Signal</keyword>
<dbReference type="Proteomes" id="UP000038045">
    <property type="component" value="Unplaced"/>
</dbReference>
<feature type="signal peptide" evidence="2">
    <location>
        <begin position="1"/>
        <end position="19"/>
    </location>
</feature>
<name>A0A0N5A6U7_PARTI</name>
<dbReference type="AlphaFoldDB" id="A0A0N5A6U7"/>
<reference evidence="4" key="1">
    <citation type="submission" date="2017-02" db="UniProtKB">
        <authorList>
            <consortium name="WormBaseParasite"/>
        </authorList>
    </citation>
    <scope>IDENTIFICATION</scope>
</reference>